<reference evidence="2" key="1">
    <citation type="submission" date="2016-07" db="EMBL/GenBank/DDBJ databases">
        <authorList>
            <person name="Florea S."/>
            <person name="Webb J.S."/>
            <person name="Jaromczyk J."/>
            <person name="Schardl C.L."/>
        </authorList>
    </citation>
    <scope>NUCLEOTIDE SEQUENCE [LARGE SCALE GENOMIC DNA]</scope>
</reference>
<organism evidence="1 2">
    <name type="scientific">Gordonia phage Jumbo</name>
    <dbReference type="NCBI Taxonomy" id="1887650"/>
    <lineage>
        <taxon>Viruses</taxon>
        <taxon>Duplodnaviria</taxon>
        <taxon>Heunggongvirae</taxon>
        <taxon>Uroviricota</taxon>
        <taxon>Caudoviricetes</taxon>
        <taxon>Gorjumvirus</taxon>
        <taxon>Gorjumvirus jumbo</taxon>
    </lineage>
</organism>
<gene>
    <name evidence="1" type="primary">86</name>
    <name evidence="1" type="ORF">SEA_JUMBO_86</name>
</gene>
<evidence type="ECO:0000313" key="2">
    <source>
        <dbReference type="Proteomes" id="UP000203357"/>
    </source>
</evidence>
<accession>A0A1B3B0R6</accession>
<name>A0A1B3B0R6_9CAUD</name>
<dbReference type="EMBL" id="KX557281">
    <property type="protein sequence ID" value="AOE44594.1"/>
    <property type="molecule type" value="Genomic_DNA"/>
</dbReference>
<dbReference type="RefSeq" id="YP_009291051.1">
    <property type="nucleotide sequence ID" value="NC_031109.1"/>
</dbReference>
<dbReference type="GeneID" id="29067976"/>
<protein>
    <submittedName>
        <fullName evidence="1">Uncharacterized protein</fullName>
    </submittedName>
</protein>
<keyword evidence="2" id="KW-1185">Reference proteome</keyword>
<dbReference type="KEGG" id="vg:29067976"/>
<evidence type="ECO:0000313" key="1">
    <source>
        <dbReference type="EMBL" id="AOE44594.1"/>
    </source>
</evidence>
<proteinExistence type="predicted"/>
<dbReference type="Proteomes" id="UP000203357">
    <property type="component" value="Segment"/>
</dbReference>
<sequence>MWDGIGMDLEIIEHHFEFTPDHQYSIELTPPLNENDGRGYYRLVEAHCHKHMCGWTSKAFATAEQAAEWGKWHCDTENSRPAEPPTPE</sequence>